<name>A0A644Y8K3_9ZZZZ</name>
<dbReference type="PANTHER" id="PTHR42734:SF6">
    <property type="entry name" value="MOLYBDATE IMPORT ATP-BINDING PROTEIN MOLC"/>
    <property type="match status" value="1"/>
</dbReference>
<dbReference type="InterPro" id="IPR027417">
    <property type="entry name" value="P-loop_NTPase"/>
</dbReference>
<comment type="similarity">
    <text evidence="1">Belongs to the ABC transporter superfamily.</text>
</comment>
<comment type="caution">
    <text evidence="4">The sequence shown here is derived from an EMBL/GenBank/DDBJ whole genome shotgun (WGS) entry which is preliminary data.</text>
</comment>
<evidence type="ECO:0000259" key="3">
    <source>
        <dbReference type="Pfam" id="PF00005"/>
    </source>
</evidence>
<reference evidence="4" key="1">
    <citation type="submission" date="2019-08" db="EMBL/GenBank/DDBJ databases">
        <authorList>
            <person name="Kucharzyk K."/>
            <person name="Murdoch R.W."/>
            <person name="Higgins S."/>
            <person name="Loffler F."/>
        </authorList>
    </citation>
    <scope>NUCLEOTIDE SEQUENCE</scope>
</reference>
<proteinExistence type="inferred from homology"/>
<dbReference type="EMBL" id="VSSQ01004275">
    <property type="protein sequence ID" value="MPM24497.1"/>
    <property type="molecule type" value="Genomic_DNA"/>
</dbReference>
<sequence>MQHWTSPESRALNVVISGLDGSLGLFRKPQPEEVEHALAILEQLNAAHLAERHWYALSSGEQVKFLIARALITRPELLILDEPSVYMDLAGREYLLGEIERFAHSRSDLTLIFITQRIEEIMPVFRDGMALKAGRIYCAGTTEAVLTEANLEAVFDIPVRLLRTDDGRFWPVVGRRP</sequence>
<feature type="domain" description="ABC transporter" evidence="3">
    <location>
        <begin position="32"/>
        <end position="84"/>
    </location>
</feature>
<organism evidence="4">
    <name type="scientific">bioreactor metagenome</name>
    <dbReference type="NCBI Taxonomy" id="1076179"/>
    <lineage>
        <taxon>unclassified sequences</taxon>
        <taxon>metagenomes</taxon>
        <taxon>ecological metagenomes</taxon>
    </lineage>
</organism>
<keyword evidence="4" id="KW-0067">ATP-binding</keyword>
<dbReference type="InterPro" id="IPR050153">
    <property type="entry name" value="Metal_Ion_Import_ABC"/>
</dbReference>
<dbReference type="AlphaFoldDB" id="A0A644Y8K3"/>
<dbReference type="InterPro" id="IPR003439">
    <property type="entry name" value="ABC_transporter-like_ATP-bd"/>
</dbReference>
<protein>
    <submittedName>
        <fullName evidence="4">Putative ABC transporter ATP-binding protein YlmA</fullName>
        <ecNumber evidence="4">3.6.3.-</ecNumber>
    </submittedName>
</protein>
<evidence type="ECO:0000256" key="1">
    <source>
        <dbReference type="ARBA" id="ARBA00005417"/>
    </source>
</evidence>
<accession>A0A644Y8K3</accession>
<evidence type="ECO:0000256" key="2">
    <source>
        <dbReference type="ARBA" id="ARBA00022448"/>
    </source>
</evidence>
<dbReference type="GO" id="GO:0016887">
    <property type="term" value="F:ATP hydrolysis activity"/>
    <property type="evidence" value="ECO:0007669"/>
    <property type="project" value="InterPro"/>
</dbReference>
<dbReference type="PANTHER" id="PTHR42734">
    <property type="entry name" value="METAL TRANSPORT SYSTEM ATP-BINDING PROTEIN TM_0124-RELATED"/>
    <property type="match status" value="1"/>
</dbReference>
<dbReference type="Gene3D" id="3.40.50.300">
    <property type="entry name" value="P-loop containing nucleotide triphosphate hydrolases"/>
    <property type="match status" value="1"/>
</dbReference>
<evidence type="ECO:0000313" key="4">
    <source>
        <dbReference type="EMBL" id="MPM24497.1"/>
    </source>
</evidence>
<keyword evidence="4" id="KW-0547">Nucleotide-binding</keyword>
<dbReference type="Pfam" id="PF00005">
    <property type="entry name" value="ABC_tran"/>
    <property type="match status" value="1"/>
</dbReference>
<gene>
    <name evidence="4" type="primary">ylmA_4</name>
    <name evidence="4" type="ORF">SDC9_70980</name>
</gene>
<keyword evidence="4" id="KW-0378">Hydrolase</keyword>
<keyword evidence="2" id="KW-0813">Transport</keyword>
<dbReference type="SUPFAM" id="SSF52540">
    <property type="entry name" value="P-loop containing nucleoside triphosphate hydrolases"/>
    <property type="match status" value="1"/>
</dbReference>
<dbReference type="GO" id="GO:0005524">
    <property type="term" value="F:ATP binding"/>
    <property type="evidence" value="ECO:0007669"/>
    <property type="project" value="UniProtKB-KW"/>
</dbReference>
<dbReference type="EC" id="3.6.3.-" evidence="4"/>